<dbReference type="SUPFAM" id="SSF89372">
    <property type="entry name" value="Fucose-specific lectin"/>
    <property type="match status" value="1"/>
</dbReference>
<dbReference type="EMBL" id="LAZR01000008">
    <property type="protein sequence ID" value="KKO08979.1"/>
    <property type="molecule type" value="Genomic_DNA"/>
</dbReference>
<organism evidence="1">
    <name type="scientific">marine sediment metagenome</name>
    <dbReference type="NCBI Taxonomy" id="412755"/>
    <lineage>
        <taxon>unclassified sequences</taxon>
        <taxon>metagenomes</taxon>
        <taxon>ecological metagenomes</taxon>
    </lineage>
</organism>
<gene>
    <name evidence="1" type="ORF">LCGC14_0040980</name>
</gene>
<name>A0A0F9YVS2_9ZZZZ</name>
<dbReference type="CDD" id="cd15482">
    <property type="entry name" value="Sialidase_non-viral"/>
    <property type="match status" value="1"/>
</dbReference>
<dbReference type="Gene3D" id="2.60.120.560">
    <property type="entry name" value="Exo-inulinase, domain 1"/>
    <property type="match status" value="1"/>
</dbReference>
<evidence type="ECO:0000313" key="1">
    <source>
        <dbReference type="EMBL" id="KKO08979.1"/>
    </source>
</evidence>
<comment type="caution">
    <text evidence="1">The sequence shown here is derived from an EMBL/GenBank/DDBJ whole genome shotgun (WGS) entry which is preliminary data.</text>
</comment>
<dbReference type="AlphaFoldDB" id="A0A0F9YVS2"/>
<dbReference type="PROSITE" id="PS51257">
    <property type="entry name" value="PROKAR_LIPOPROTEIN"/>
    <property type="match status" value="1"/>
</dbReference>
<dbReference type="Gene3D" id="2.120.10.10">
    <property type="match status" value="1"/>
</dbReference>
<accession>A0A0F9YVS2</accession>
<sequence length="763" mass="82300">MISKSPRLITACALIALLAACDTQPQTPSATQLSDTDQQTAFRLRQDFSAPLNADTGWAAGLNENATVFTDEPFRLRVEVQAAGNWPGTDTERRYQLQYQRNGGDWQAMPAENFPQPQKVFMPDLTADPGSTWQVLSGNPSALARNTDGDEPFLALTAGEQAAIALGRYETLWDAVEIGVDVRLAADETGGAGIIFGYTDAQNYHRVAISTAGHVIVDRYVDGEATRIAEATTDIVTGRWTELTIATNSREVTFEYGDGAFELTAEFDADIPASVIGLYVPAGTSADFANLVIEGEPRSPRISIMAADSFGHGEQTIDLLPASDTDFNGGSGVSFGNTTRPWTQASGHSEWEWPLVIRRFADGAETNETGDNYAFRMVTESGEPLVANAQPVVSVAVPPRHLGGVFVETPARIGPFEANNGDRYFLMEPAETDNMLMVVKSTDGGQSWQEVDGSNRPATGDLEGFAAVLANATLYMLHQTSDNVFLHAFRTSDHAGQPDTWAIQDAWLASPQEPPTQVADIAMRSDGSIVGVYGGAEKIYLKIRSPDGVWGDEIVVDADQPRRLSGPTLVSGHDDIVHLAYTGNDGSAWYRRLLPDGSLTPRRQVSTELGTRAEDVASILPLVFLPGSNSVSILYRVSAGTLWERRVNSAGELSDAVRVSDRTVVQNAVDSDQTGAHAIADGARVHLLFIDDKSRHLFHTFTDDAGNWQPATLLVDDINGQWVRGAQLNSDGQGRVYGYVYDAGADGGSGKNRYGEIPLADLP</sequence>
<reference evidence="1" key="1">
    <citation type="journal article" date="2015" name="Nature">
        <title>Complex archaea that bridge the gap between prokaryotes and eukaryotes.</title>
        <authorList>
            <person name="Spang A."/>
            <person name="Saw J.H."/>
            <person name="Jorgensen S.L."/>
            <person name="Zaremba-Niedzwiedzka K."/>
            <person name="Martijn J."/>
            <person name="Lind A.E."/>
            <person name="van Eijk R."/>
            <person name="Schleper C."/>
            <person name="Guy L."/>
            <person name="Ettema T.J."/>
        </authorList>
    </citation>
    <scope>NUCLEOTIDE SEQUENCE</scope>
</reference>
<protein>
    <submittedName>
        <fullName evidence="1">Uncharacterized protein</fullName>
    </submittedName>
</protein>
<proteinExistence type="predicted"/>